<evidence type="ECO:0000256" key="1">
    <source>
        <dbReference type="ARBA" id="ARBA00022527"/>
    </source>
</evidence>
<keyword evidence="4" id="KW-0418">Kinase</keyword>
<comment type="caution">
    <text evidence="4">The sequence shown here is derived from an EMBL/GenBank/DDBJ whole genome shotgun (WGS) entry which is preliminary data.</text>
</comment>
<reference evidence="4" key="2">
    <citation type="journal article" date="2024" name="Plant">
        <title>Genomic evolution and insights into agronomic trait innovations of Sesamum species.</title>
        <authorList>
            <person name="Miao H."/>
            <person name="Wang L."/>
            <person name="Qu L."/>
            <person name="Liu H."/>
            <person name="Sun Y."/>
            <person name="Le M."/>
            <person name="Wang Q."/>
            <person name="Wei S."/>
            <person name="Zheng Y."/>
            <person name="Lin W."/>
            <person name="Duan Y."/>
            <person name="Cao H."/>
            <person name="Xiong S."/>
            <person name="Wang X."/>
            <person name="Wei L."/>
            <person name="Li C."/>
            <person name="Ma Q."/>
            <person name="Ju M."/>
            <person name="Zhao R."/>
            <person name="Li G."/>
            <person name="Mu C."/>
            <person name="Tian Q."/>
            <person name="Mei H."/>
            <person name="Zhang T."/>
            <person name="Gao T."/>
            <person name="Zhang H."/>
        </authorList>
    </citation>
    <scope>NUCLEOTIDE SEQUENCE</scope>
    <source>
        <strain evidence="4">KEN8</strain>
    </source>
</reference>
<dbReference type="Gene3D" id="1.10.510.10">
    <property type="entry name" value="Transferase(Phosphotransferase) domain 1"/>
    <property type="match status" value="1"/>
</dbReference>
<dbReference type="SUPFAM" id="SSF56112">
    <property type="entry name" value="Protein kinase-like (PK-like)"/>
    <property type="match status" value="1"/>
</dbReference>
<accession>A0AAW2NHC1</accession>
<evidence type="ECO:0000256" key="3">
    <source>
        <dbReference type="ARBA" id="ARBA00022840"/>
    </source>
</evidence>
<keyword evidence="1" id="KW-0723">Serine/threonine-protein kinase</keyword>
<sequence length="345" mass="38886">MDGTDRDVGFCRLPATQLSVDSCVRPQSGYTLLDCPPKNCSWSRTRIAVGDFGLARWQPDGEKGVETRVIGTFGKADVYSFGVVLVELVTGRKAVDLNRPKGQHCLTEWVSFGTHYEAYAIDELVDPQLGSNYSENEVYCMLHAASLCIRRDPQARPRMSQVSNIWCFGYLKVMLWIQANCWDLGLMQAAGSEESGWITSYNNMNSNSGPLCITLGVIWCFLNTRIRVLCRPDLTWQIRWSCDVAFHKINSVSTELDGLNLRIACNVVDFQHIDADHMRWHVGHLLMFLQRVLGLKHDTSLSSYRPSWLSAAMVEFSGLLNFDLAHTETKQQTSNLKHILADDLG</sequence>
<evidence type="ECO:0000256" key="2">
    <source>
        <dbReference type="ARBA" id="ARBA00022741"/>
    </source>
</evidence>
<keyword evidence="2" id="KW-0547">Nucleotide-binding</keyword>
<evidence type="ECO:0000313" key="4">
    <source>
        <dbReference type="EMBL" id="KAL0341921.1"/>
    </source>
</evidence>
<organism evidence="4">
    <name type="scientific">Sesamum calycinum</name>
    <dbReference type="NCBI Taxonomy" id="2727403"/>
    <lineage>
        <taxon>Eukaryota</taxon>
        <taxon>Viridiplantae</taxon>
        <taxon>Streptophyta</taxon>
        <taxon>Embryophyta</taxon>
        <taxon>Tracheophyta</taxon>
        <taxon>Spermatophyta</taxon>
        <taxon>Magnoliopsida</taxon>
        <taxon>eudicotyledons</taxon>
        <taxon>Gunneridae</taxon>
        <taxon>Pentapetalae</taxon>
        <taxon>asterids</taxon>
        <taxon>lamiids</taxon>
        <taxon>Lamiales</taxon>
        <taxon>Pedaliaceae</taxon>
        <taxon>Sesamum</taxon>
    </lineage>
</organism>
<reference evidence="4" key="1">
    <citation type="submission" date="2020-06" db="EMBL/GenBank/DDBJ databases">
        <authorList>
            <person name="Li T."/>
            <person name="Hu X."/>
            <person name="Zhang T."/>
            <person name="Song X."/>
            <person name="Zhang H."/>
            <person name="Dai N."/>
            <person name="Sheng W."/>
            <person name="Hou X."/>
            <person name="Wei L."/>
        </authorList>
    </citation>
    <scope>NUCLEOTIDE SEQUENCE</scope>
    <source>
        <strain evidence="4">KEN8</strain>
        <tissue evidence="4">Leaf</tissue>
    </source>
</reference>
<dbReference type="InterPro" id="IPR011009">
    <property type="entry name" value="Kinase-like_dom_sf"/>
</dbReference>
<dbReference type="GO" id="GO:0004674">
    <property type="term" value="F:protein serine/threonine kinase activity"/>
    <property type="evidence" value="ECO:0007669"/>
    <property type="project" value="UniProtKB-KW"/>
</dbReference>
<dbReference type="PANTHER" id="PTHR47989:SF14">
    <property type="entry name" value="INACTIVE PROTEIN KINASE SELMODRAFT_444075"/>
    <property type="match status" value="1"/>
</dbReference>
<keyword evidence="4" id="KW-0808">Transferase</keyword>
<gene>
    <name evidence="4" type="ORF">Scaly_1854700</name>
</gene>
<proteinExistence type="predicted"/>
<name>A0AAW2NHC1_9LAMI</name>
<dbReference type="AlphaFoldDB" id="A0AAW2NHC1"/>
<dbReference type="GO" id="GO:0005524">
    <property type="term" value="F:ATP binding"/>
    <property type="evidence" value="ECO:0007669"/>
    <property type="project" value="UniProtKB-KW"/>
</dbReference>
<dbReference type="EMBL" id="JACGWM010000011">
    <property type="protein sequence ID" value="KAL0341921.1"/>
    <property type="molecule type" value="Genomic_DNA"/>
</dbReference>
<dbReference type="PANTHER" id="PTHR47989">
    <property type="entry name" value="OS01G0750732 PROTEIN"/>
    <property type="match status" value="1"/>
</dbReference>
<protein>
    <submittedName>
        <fullName evidence="4">Inactive protein kinase SELMODRAFT</fullName>
    </submittedName>
</protein>
<keyword evidence="3" id="KW-0067">ATP-binding</keyword>